<keyword evidence="2" id="KW-1185">Reference proteome</keyword>
<accession>A0A498JE46</accession>
<evidence type="ECO:0000313" key="1">
    <source>
        <dbReference type="EMBL" id="RXH91641.1"/>
    </source>
</evidence>
<dbReference type="Proteomes" id="UP000290289">
    <property type="component" value="Chromosome 8"/>
</dbReference>
<dbReference type="AlphaFoldDB" id="A0A498JE46"/>
<sequence>MVLGYGFKAKGVSSQLVINEIDASAATPLQAVKLLALYLSGPDFKGSTILNPPSTYLISPPPSSFSSAITATATGCRENGGIREE</sequence>
<comment type="caution">
    <text evidence="1">The sequence shown here is derived from an EMBL/GenBank/DDBJ whole genome shotgun (WGS) entry which is preliminary data.</text>
</comment>
<reference evidence="1 2" key="1">
    <citation type="submission" date="2018-10" db="EMBL/GenBank/DDBJ databases">
        <title>A high-quality apple genome assembly.</title>
        <authorList>
            <person name="Hu J."/>
        </authorList>
    </citation>
    <scope>NUCLEOTIDE SEQUENCE [LARGE SCALE GENOMIC DNA]</scope>
    <source>
        <strain evidence="2">cv. HFTH1</strain>
        <tissue evidence="1">Young leaf</tissue>
    </source>
</reference>
<protein>
    <submittedName>
        <fullName evidence="1">Uncharacterized protein</fullName>
    </submittedName>
</protein>
<gene>
    <name evidence="1" type="ORF">DVH24_020664</name>
</gene>
<dbReference type="Gramene" id="mRNA:MD08G0077900">
    <property type="protein sequence ID" value="mRNA:MD08G0077900"/>
    <property type="gene ID" value="MD08G0077900"/>
</dbReference>
<organism evidence="1 2">
    <name type="scientific">Malus domestica</name>
    <name type="common">Apple</name>
    <name type="synonym">Pyrus malus</name>
    <dbReference type="NCBI Taxonomy" id="3750"/>
    <lineage>
        <taxon>Eukaryota</taxon>
        <taxon>Viridiplantae</taxon>
        <taxon>Streptophyta</taxon>
        <taxon>Embryophyta</taxon>
        <taxon>Tracheophyta</taxon>
        <taxon>Spermatophyta</taxon>
        <taxon>Magnoliopsida</taxon>
        <taxon>eudicotyledons</taxon>
        <taxon>Gunneridae</taxon>
        <taxon>Pentapetalae</taxon>
        <taxon>rosids</taxon>
        <taxon>fabids</taxon>
        <taxon>Rosales</taxon>
        <taxon>Rosaceae</taxon>
        <taxon>Amygdaloideae</taxon>
        <taxon>Maleae</taxon>
        <taxon>Malus</taxon>
    </lineage>
</organism>
<evidence type="ECO:0000313" key="2">
    <source>
        <dbReference type="Proteomes" id="UP000290289"/>
    </source>
</evidence>
<name>A0A498JE46_MALDO</name>
<dbReference type="STRING" id="3750.A0A498JE46"/>
<dbReference type="EMBL" id="RDQH01000334">
    <property type="protein sequence ID" value="RXH91641.1"/>
    <property type="molecule type" value="Genomic_DNA"/>
</dbReference>
<dbReference type="Pfam" id="PF04733">
    <property type="entry name" value="Coatomer_E"/>
    <property type="match status" value="1"/>
</dbReference>
<proteinExistence type="predicted"/>